<protein>
    <submittedName>
        <fullName evidence="8">Crotonyl-CoA reductase</fullName>
        <ecNumber evidence="8">1.3.1.86</ecNumber>
    </submittedName>
</protein>
<dbReference type="PATRIC" id="fig|286156.4.peg.3196"/>
<name>A0A1C0U297_9GAMM</name>
<evidence type="ECO:0000259" key="7">
    <source>
        <dbReference type="SMART" id="SM00829"/>
    </source>
</evidence>
<evidence type="ECO:0000256" key="4">
    <source>
        <dbReference type="ARBA" id="ARBA00022857"/>
    </source>
</evidence>
<keyword evidence="8" id="KW-0560">Oxidoreductase</keyword>
<keyword evidence="5" id="KW-0694">RNA-binding</keyword>
<accession>A0A1C0U297</accession>
<evidence type="ECO:0000256" key="1">
    <source>
        <dbReference type="ARBA" id="ARBA00004496"/>
    </source>
</evidence>
<dbReference type="InterPro" id="IPR013149">
    <property type="entry name" value="ADH-like_C"/>
</dbReference>
<dbReference type="Pfam" id="PF00107">
    <property type="entry name" value="ADH_zinc_N"/>
    <property type="match status" value="1"/>
</dbReference>
<dbReference type="Proteomes" id="UP000093476">
    <property type="component" value="Unassembled WGS sequence"/>
</dbReference>
<comment type="caution">
    <text evidence="8">The sequence shown here is derived from an EMBL/GenBank/DDBJ whole genome shotgun (WGS) entry which is preliminary data.</text>
</comment>
<dbReference type="InterPro" id="IPR051603">
    <property type="entry name" value="Zinc-ADH_QOR/CCCR"/>
</dbReference>
<proteinExistence type="predicted"/>
<dbReference type="EMBL" id="LOMY01000100">
    <property type="protein sequence ID" value="OCQ52023.1"/>
    <property type="molecule type" value="Genomic_DNA"/>
</dbReference>
<evidence type="ECO:0000313" key="9">
    <source>
        <dbReference type="Proteomes" id="UP000093476"/>
    </source>
</evidence>
<dbReference type="InterPro" id="IPR011032">
    <property type="entry name" value="GroES-like_sf"/>
</dbReference>
<feature type="domain" description="Enoyl reductase (ER)" evidence="7">
    <location>
        <begin position="23"/>
        <end position="390"/>
    </location>
</feature>
<keyword evidence="6" id="KW-0007">Acetylation</keyword>
<gene>
    <name evidence="8" type="primary">ccrA2</name>
    <name evidence="8" type="ORF">Ppb6_02817</name>
</gene>
<dbReference type="SUPFAM" id="SSF50129">
    <property type="entry name" value="GroES-like"/>
    <property type="match status" value="1"/>
</dbReference>
<dbReference type="Pfam" id="PF08240">
    <property type="entry name" value="ADH_N"/>
    <property type="match status" value="1"/>
</dbReference>
<keyword evidence="3" id="KW-0963">Cytoplasm</keyword>
<dbReference type="InterPro" id="IPR036291">
    <property type="entry name" value="NAD(P)-bd_dom_sf"/>
</dbReference>
<dbReference type="STRING" id="286156.Ppb6_02817"/>
<dbReference type="SMART" id="SM00829">
    <property type="entry name" value="PKS_ER"/>
    <property type="match status" value="1"/>
</dbReference>
<dbReference type="GO" id="GO:0043880">
    <property type="term" value="F:crotonyl-CoA reductase activity"/>
    <property type="evidence" value="ECO:0007669"/>
    <property type="project" value="UniProtKB-EC"/>
</dbReference>
<dbReference type="RefSeq" id="WP_083195646.1">
    <property type="nucleotide sequence ID" value="NZ_CAWMQZ010000100.1"/>
</dbReference>
<dbReference type="InterPro" id="IPR013154">
    <property type="entry name" value="ADH-like_N"/>
</dbReference>
<dbReference type="InterPro" id="IPR010085">
    <property type="entry name" value="Crot_CoA_red"/>
</dbReference>
<evidence type="ECO:0000313" key="8">
    <source>
        <dbReference type="EMBL" id="OCQ52023.1"/>
    </source>
</evidence>
<dbReference type="PANTHER" id="PTHR44154">
    <property type="entry name" value="QUINONE OXIDOREDUCTASE"/>
    <property type="match status" value="1"/>
</dbReference>
<sequence>MKLQPVIPSTMNAFVIRSERYGEPIKAIKHEIVDVPDVGDTQVLLYVMAAGLNYNNVWASTGKPVDVIAARRKKDRSAAPFHIGGSEAAGIVYAVGKRVQNVKIGDHVVVSCSVYDATSMDARLSQDPMFNRGQEIYGYEKNFGAFAEYTLVEDYQCYPKPAHLTWEESASLMLNGPTAYKQLTHWVPNIVKPGDPILIWGAAGGLGSLSVQLARALGGLPVAVVSSENKGKYVCELGAVGYLLRGQYAHFGRLPPIQTPEHDVWGREFARFRRDYFKVLGKKELPKLVIEHSGEDTFPTSLQICDHSGMVVTVGGTSGYNCDFDVRHLWMHQKRIQGSHYANIKECREFLNLVNQKKVIPTLNRVFDFEQLPDAHQELYQGQIFGNAAILVNAKTRGLGHQVPRHLSTMEAKK</sequence>
<dbReference type="GO" id="GO:0003723">
    <property type="term" value="F:RNA binding"/>
    <property type="evidence" value="ECO:0007669"/>
    <property type="project" value="UniProtKB-KW"/>
</dbReference>
<dbReference type="InterPro" id="IPR020843">
    <property type="entry name" value="ER"/>
</dbReference>
<dbReference type="InterPro" id="IPR002364">
    <property type="entry name" value="Quin_OxRdtase/zeta-crystal_CS"/>
</dbReference>
<dbReference type="PANTHER" id="PTHR44154:SF1">
    <property type="entry name" value="QUINONE OXIDOREDUCTASE"/>
    <property type="match status" value="1"/>
</dbReference>
<evidence type="ECO:0000256" key="5">
    <source>
        <dbReference type="ARBA" id="ARBA00022884"/>
    </source>
</evidence>
<keyword evidence="4" id="KW-0521">NADP</keyword>
<dbReference type="SUPFAM" id="SSF51735">
    <property type="entry name" value="NAD(P)-binding Rossmann-fold domains"/>
    <property type="match status" value="1"/>
</dbReference>
<dbReference type="GO" id="GO:0005737">
    <property type="term" value="C:cytoplasm"/>
    <property type="evidence" value="ECO:0007669"/>
    <property type="project" value="UniProtKB-SubCell"/>
</dbReference>
<reference evidence="8 9" key="1">
    <citation type="submission" date="2015-12" db="EMBL/GenBank/DDBJ databases">
        <title>Genome comparisons provide insights into the role of secondary metabolites in the pathogenic phase of the Photorhabdus life cycle.</title>
        <authorList>
            <person name="Tobias N.J."/>
            <person name="Mishra B."/>
            <person name="Gupta D.K."/>
            <person name="Thines M."/>
            <person name="Stinear T.P."/>
            <person name="Bode H.B."/>
        </authorList>
    </citation>
    <scope>NUCLEOTIDE SEQUENCE [LARGE SCALE GENOMIC DNA]</scope>
    <source>
        <strain evidence="8 9">PB68.1</strain>
    </source>
</reference>
<dbReference type="GO" id="GO:0008270">
    <property type="term" value="F:zinc ion binding"/>
    <property type="evidence" value="ECO:0007669"/>
    <property type="project" value="InterPro"/>
</dbReference>
<dbReference type="AlphaFoldDB" id="A0A1C0U297"/>
<evidence type="ECO:0000256" key="6">
    <source>
        <dbReference type="ARBA" id="ARBA00022990"/>
    </source>
</evidence>
<evidence type="ECO:0000256" key="3">
    <source>
        <dbReference type="ARBA" id="ARBA00022490"/>
    </source>
</evidence>
<dbReference type="Gene3D" id="3.40.50.720">
    <property type="entry name" value="NAD(P)-binding Rossmann-like Domain"/>
    <property type="match status" value="1"/>
</dbReference>
<organism evidence="8 9">
    <name type="scientific">Photorhabdus australis subsp. thailandensis</name>
    <dbReference type="NCBI Taxonomy" id="2805096"/>
    <lineage>
        <taxon>Bacteria</taxon>
        <taxon>Pseudomonadati</taxon>
        <taxon>Pseudomonadota</taxon>
        <taxon>Gammaproteobacteria</taxon>
        <taxon>Enterobacterales</taxon>
        <taxon>Morganellaceae</taxon>
        <taxon>Photorhabdus</taxon>
    </lineage>
</organism>
<dbReference type="NCBIfam" id="TIGR01751">
    <property type="entry name" value="crot-CoA-red"/>
    <property type="match status" value="1"/>
</dbReference>
<dbReference type="Gene3D" id="3.90.180.10">
    <property type="entry name" value="Medium-chain alcohol dehydrogenases, catalytic domain"/>
    <property type="match status" value="2"/>
</dbReference>
<evidence type="ECO:0000256" key="2">
    <source>
        <dbReference type="ARBA" id="ARBA00011881"/>
    </source>
</evidence>
<comment type="subunit">
    <text evidence="2">Homotetramer.</text>
</comment>
<dbReference type="EC" id="1.3.1.86" evidence="8"/>
<keyword evidence="9" id="KW-1185">Reference proteome</keyword>
<comment type="subcellular location">
    <subcellularLocation>
        <location evidence="1">Cytoplasm</location>
    </subcellularLocation>
</comment>
<dbReference type="PROSITE" id="PS01162">
    <property type="entry name" value="QOR_ZETA_CRYSTAL"/>
    <property type="match status" value="1"/>
</dbReference>